<comment type="caution">
    <text evidence="2">The sequence shown here is derived from an EMBL/GenBank/DDBJ whole genome shotgun (WGS) entry which is preliminary data.</text>
</comment>
<dbReference type="InterPro" id="IPR002616">
    <property type="entry name" value="tRNA_ribo_trans-like"/>
</dbReference>
<dbReference type="Gene3D" id="3.20.20.105">
    <property type="entry name" value="Queuine tRNA-ribosyltransferase-like"/>
    <property type="match status" value="1"/>
</dbReference>
<accession>A0A9W6ZHH3</accession>
<keyword evidence="3" id="KW-1185">Reference proteome</keyword>
<dbReference type="SUPFAM" id="SSF51713">
    <property type="entry name" value="tRNA-guanine transglycosylase"/>
    <property type="match status" value="1"/>
</dbReference>
<dbReference type="OrthoDB" id="10403134at2759"/>
<name>A0A9W6ZHH3_9STRA</name>
<dbReference type="AlphaFoldDB" id="A0A9W6ZHH3"/>
<protein>
    <recommendedName>
        <fullName evidence="1">tRNA-guanine(15) transglycosylase-like domain-containing protein</fullName>
    </recommendedName>
</protein>
<gene>
    <name evidence="2" type="ORF">TrST_g7415</name>
</gene>
<proteinExistence type="predicted"/>
<sequence length="336" mass="36765">MNGAKVLLPCPSATPPYLPNNLLHRYDEFDEILTLHLPLTSSVSPFNPKTRSYDFHPRSGSGFHMLPGNFKRIVSAMGTANPNEGSCSLKNGSTIGLNTLQNGKQTMAFPEEYKNCSLALCDADSKHLVVSPWRYKKKAKEERRNFTETLQFSDSLSKLIKQEQLLKPILLDGSESDEFHVNEYKSKNFAGCWVVLVKDYETVKPSLVNLLKELKGENVYVDELSSVAQVLDCLNLGVGGVGGGACRALAEDGVAFNVTRSASGQFAHEELDMKDTELYKVDKGVLCEGCGCGACVDGLSKGYISHLTTTGELLGKISLMQHNLYQICKAASQVKA</sequence>
<dbReference type="InterPro" id="IPR036511">
    <property type="entry name" value="TGT-like_sf"/>
</dbReference>
<evidence type="ECO:0000313" key="3">
    <source>
        <dbReference type="Proteomes" id="UP001165085"/>
    </source>
</evidence>
<evidence type="ECO:0000313" key="2">
    <source>
        <dbReference type="EMBL" id="GMH52196.1"/>
    </source>
</evidence>
<dbReference type="PANTHER" id="PTHR46064:SF1">
    <property type="entry name" value="QUEUINE TRNA-RIBOSYLTRANSFERASE ACCESSORY SUBUNIT 2"/>
    <property type="match status" value="1"/>
</dbReference>
<evidence type="ECO:0000259" key="1">
    <source>
        <dbReference type="Pfam" id="PF01702"/>
    </source>
</evidence>
<dbReference type="Pfam" id="PF01702">
    <property type="entry name" value="TGT"/>
    <property type="match status" value="1"/>
</dbReference>
<dbReference type="PANTHER" id="PTHR46064">
    <property type="entry name" value="QUEUINE TRNA-RIBOSYLTRANSFERASE ACCESSORY SUBUNIT 2"/>
    <property type="match status" value="1"/>
</dbReference>
<dbReference type="Proteomes" id="UP001165085">
    <property type="component" value="Unassembled WGS sequence"/>
</dbReference>
<reference evidence="3" key="1">
    <citation type="journal article" date="2023" name="Commun. Biol.">
        <title>Genome analysis of Parmales, the sister group of diatoms, reveals the evolutionary specialization of diatoms from phago-mixotrophs to photoautotrophs.</title>
        <authorList>
            <person name="Ban H."/>
            <person name="Sato S."/>
            <person name="Yoshikawa S."/>
            <person name="Yamada K."/>
            <person name="Nakamura Y."/>
            <person name="Ichinomiya M."/>
            <person name="Sato N."/>
            <person name="Blanc-Mathieu R."/>
            <person name="Endo H."/>
            <person name="Kuwata A."/>
            <person name="Ogata H."/>
        </authorList>
    </citation>
    <scope>NUCLEOTIDE SEQUENCE [LARGE SCALE GENOMIC DNA]</scope>
    <source>
        <strain evidence="3">NIES 3701</strain>
    </source>
</reference>
<dbReference type="EMBL" id="BRXY01000009">
    <property type="protein sequence ID" value="GMH52196.1"/>
    <property type="molecule type" value="Genomic_DNA"/>
</dbReference>
<dbReference type="InterPro" id="IPR050852">
    <property type="entry name" value="Queuine_tRNA-ribosyltrfase"/>
</dbReference>
<organism evidence="2 3">
    <name type="scientific">Triparma strigata</name>
    <dbReference type="NCBI Taxonomy" id="1606541"/>
    <lineage>
        <taxon>Eukaryota</taxon>
        <taxon>Sar</taxon>
        <taxon>Stramenopiles</taxon>
        <taxon>Ochrophyta</taxon>
        <taxon>Bolidophyceae</taxon>
        <taxon>Parmales</taxon>
        <taxon>Triparmaceae</taxon>
        <taxon>Triparma</taxon>
    </lineage>
</organism>
<dbReference type="GO" id="GO:0006400">
    <property type="term" value="P:tRNA modification"/>
    <property type="evidence" value="ECO:0007669"/>
    <property type="project" value="InterPro"/>
</dbReference>
<feature type="domain" description="tRNA-guanine(15) transglycosylase-like" evidence="1">
    <location>
        <begin position="134"/>
        <end position="335"/>
    </location>
</feature>